<sequence length="681" mass="77618">MKAILIFDHLNDVLFVKCNKKFASHILKLARMQGLLDDDKVFTDLDNSIPSPNIIMQLFSPIVTSQHVMASQFVNSYTSMKFQDGANMIFDEYIGYTFMYIAAKDVELMRHTLGVCVSIVQHVCGPDIAILKTNWQKMCLVSSLLDAWFNLRNCEQSVLTEAVEQLSVNAEVASSVLKVLHDACDKLKNSQPEFSNLHLLLLVGSKFLSLYSSKNVHDLYASDILLMILLCWVVNKKRKQNQSESNDDCCDDILLPESSVLKNDETKLNFGAKLATPTSEDITDLFRGSRESSVNEGLSSLTDDDLYSQSFLLGCQHNYTANAVHIFELSDSINLITIVEATNLSISSGLCDSFHYLNLINNLQFQRDIDEMKPAFDNLDIAIKKVLEGIKKNRSNVGNDVDMCQKRLQIKWDFVRKKYSDLLRSRDPEVVLQIEANTSGFVETLKELLRLTCFDKNFLKQGIDVLTTVGRLVRQKLNDFSDFLKNIIACVTFYFVCLLNIMRFSTRTSLTINKYLEEFPGLVHFIYIDRNTHRLVAPTLDFTSTETLALTMKKIWNMVEQSRMHLQEGHLSVMCNFNKKLKFTLRNTLFYAKGCSPPKCKVYLNYVMKNFPVPGILCGDYYRKLTETCFPKVSPSKVRIYELYCVHLGLTTSTCVLEHSRRLAATIWEVTGVPNNLADIF</sequence>
<dbReference type="InterPro" id="IPR043970">
    <property type="entry name" value="FUZ/MON1/HPS1_longin_3"/>
</dbReference>
<organism evidence="4 5">
    <name type="scientific">Trachymyrmex cornetzi</name>
    <dbReference type="NCBI Taxonomy" id="471704"/>
    <lineage>
        <taxon>Eukaryota</taxon>
        <taxon>Metazoa</taxon>
        <taxon>Ecdysozoa</taxon>
        <taxon>Arthropoda</taxon>
        <taxon>Hexapoda</taxon>
        <taxon>Insecta</taxon>
        <taxon>Pterygota</taxon>
        <taxon>Neoptera</taxon>
        <taxon>Endopterygota</taxon>
        <taxon>Hymenoptera</taxon>
        <taxon>Apocrita</taxon>
        <taxon>Aculeata</taxon>
        <taxon>Formicoidea</taxon>
        <taxon>Formicidae</taxon>
        <taxon>Myrmicinae</taxon>
        <taxon>Trachymyrmex</taxon>
    </lineage>
</organism>
<dbReference type="PANTHER" id="PTHR12761">
    <property type="entry name" value="HERMANSKY-PUDLAK SYNDROME PROTEIN 1"/>
    <property type="match status" value="1"/>
</dbReference>
<proteinExistence type="predicted"/>
<feature type="domain" description="FUZ/MON1/HPS1 third Longin" evidence="3">
    <location>
        <begin position="521"/>
        <end position="669"/>
    </location>
</feature>
<dbReference type="GO" id="GO:0031085">
    <property type="term" value="C:BLOC-3 complex"/>
    <property type="evidence" value="ECO:0007669"/>
    <property type="project" value="TreeGrafter"/>
</dbReference>
<dbReference type="Pfam" id="PF19038">
    <property type="entry name" value="Fuz_longin_3"/>
    <property type="match status" value="1"/>
</dbReference>
<dbReference type="PANTHER" id="PTHR12761:SF1">
    <property type="entry name" value="BLOC-3 COMPLEX MEMBER HPS1"/>
    <property type="match status" value="1"/>
</dbReference>
<keyword evidence="5" id="KW-1185">Reference proteome</keyword>
<dbReference type="GO" id="GO:0016192">
    <property type="term" value="P:vesicle-mediated transport"/>
    <property type="evidence" value="ECO:0007669"/>
    <property type="project" value="InterPro"/>
</dbReference>
<evidence type="ECO:0000313" key="5">
    <source>
        <dbReference type="Proteomes" id="UP000078492"/>
    </source>
</evidence>
<accession>A0A151IW92</accession>
<dbReference type="GO" id="GO:0005085">
    <property type="term" value="F:guanyl-nucleotide exchange factor activity"/>
    <property type="evidence" value="ECO:0007669"/>
    <property type="project" value="TreeGrafter"/>
</dbReference>
<reference evidence="4 5" key="1">
    <citation type="submission" date="2015-09" db="EMBL/GenBank/DDBJ databases">
        <title>Trachymyrmex cornetzi WGS genome.</title>
        <authorList>
            <person name="Nygaard S."/>
            <person name="Hu H."/>
            <person name="Boomsma J."/>
            <person name="Zhang G."/>
        </authorList>
    </citation>
    <scope>NUCLEOTIDE SEQUENCE [LARGE SCALE GENOMIC DNA]</scope>
    <source>
        <strain evidence="4">Tcor2-1</strain>
        <tissue evidence="4">Whole body</tissue>
    </source>
</reference>
<protein>
    <submittedName>
        <fullName evidence="4">Hermansky-Pudlak syndrome 1 protein like protein</fullName>
    </submittedName>
</protein>
<dbReference type="Pfam" id="PF19036">
    <property type="entry name" value="Fuz_longin_1"/>
    <property type="match status" value="1"/>
</dbReference>
<evidence type="ECO:0000313" key="4">
    <source>
        <dbReference type="EMBL" id="KYN12096.1"/>
    </source>
</evidence>
<dbReference type="InterPro" id="IPR026053">
    <property type="entry name" value="HPS1"/>
</dbReference>
<dbReference type="AlphaFoldDB" id="A0A151IW92"/>
<dbReference type="InterPro" id="IPR043971">
    <property type="entry name" value="FUZ/MON1/HPS1_longin_2"/>
</dbReference>
<dbReference type="STRING" id="471704.A0A151IW92"/>
<feature type="domain" description="FUZ/MON1/HPS1 first Longin" evidence="1">
    <location>
        <begin position="2"/>
        <end position="149"/>
    </location>
</feature>
<feature type="domain" description="FUZ/MON1/HPS1 second Longin" evidence="2">
    <location>
        <begin position="195"/>
        <end position="356"/>
    </location>
</feature>
<dbReference type="Proteomes" id="UP000078492">
    <property type="component" value="Unassembled WGS sequence"/>
</dbReference>
<dbReference type="EMBL" id="KQ980868">
    <property type="protein sequence ID" value="KYN12096.1"/>
    <property type="molecule type" value="Genomic_DNA"/>
</dbReference>
<evidence type="ECO:0000259" key="2">
    <source>
        <dbReference type="Pfam" id="PF19037"/>
    </source>
</evidence>
<dbReference type="InterPro" id="IPR043972">
    <property type="entry name" value="FUZ/MON1/HPS1_longin_1"/>
</dbReference>
<name>A0A151IW92_9HYME</name>
<dbReference type="Pfam" id="PF19037">
    <property type="entry name" value="Fuz_longin_2"/>
    <property type="match status" value="1"/>
</dbReference>
<evidence type="ECO:0000259" key="3">
    <source>
        <dbReference type="Pfam" id="PF19038"/>
    </source>
</evidence>
<gene>
    <name evidence="4" type="ORF">ALC57_15750</name>
</gene>
<evidence type="ECO:0000259" key="1">
    <source>
        <dbReference type="Pfam" id="PF19036"/>
    </source>
</evidence>